<evidence type="ECO:0000256" key="2">
    <source>
        <dbReference type="ARBA" id="ARBA00022490"/>
    </source>
</evidence>
<keyword evidence="4 6" id="KW-0704">Schiff base</keyword>
<dbReference type="NCBIfam" id="TIGR00126">
    <property type="entry name" value="deoC"/>
    <property type="match status" value="1"/>
</dbReference>
<feature type="compositionally biased region" description="Low complexity" evidence="7">
    <location>
        <begin position="246"/>
        <end position="259"/>
    </location>
</feature>
<dbReference type="PANTHER" id="PTHR10889:SF1">
    <property type="entry name" value="DEOXYRIBOSE-PHOSPHATE ALDOLASE"/>
    <property type="match status" value="1"/>
</dbReference>
<feature type="region of interest" description="Disordered" evidence="7">
    <location>
        <begin position="236"/>
        <end position="259"/>
    </location>
</feature>
<protein>
    <recommendedName>
        <fullName evidence="6">Deoxyribose-phosphate aldolase</fullName>
        <shortName evidence="6">DERA</shortName>
        <ecNumber evidence="6">4.1.2.4</ecNumber>
    </recommendedName>
    <alternativeName>
        <fullName evidence="6">2-deoxy-D-ribose 5-phosphate aldolase</fullName>
    </alternativeName>
    <alternativeName>
        <fullName evidence="6">Phosphodeoxyriboaldolase</fullName>
        <shortName evidence="6">Deoxyriboaldolase</shortName>
    </alternativeName>
</protein>
<dbReference type="GO" id="GO:0004139">
    <property type="term" value="F:deoxyribose-phosphate aldolase activity"/>
    <property type="evidence" value="ECO:0007669"/>
    <property type="project" value="UniProtKB-EC"/>
</dbReference>
<comment type="caution">
    <text evidence="8">The sequence shown here is derived from an EMBL/GenBank/DDBJ whole genome shotgun (WGS) entry which is preliminary data.</text>
</comment>
<dbReference type="Proteomes" id="UP000436181">
    <property type="component" value="Unassembled WGS sequence"/>
</dbReference>
<evidence type="ECO:0000313" key="8">
    <source>
        <dbReference type="EMBL" id="KAB3523588.1"/>
    </source>
</evidence>
<evidence type="ECO:0000256" key="7">
    <source>
        <dbReference type="SAM" id="MobiDB-lite"/>
    </source>
</evidence>
<dbReference type="HAMAP" id="MF_00114">
    <property type="entry name" value="DeoC_type1"/>
    <property type="match status" value="1"/>
</dbReference>
<keyword evidence="3 6" id="KW-0456">Lyase</keyword>
<dbReference type="InterPro" id="IPR013785">
    <property type="entry name" value="Aldolase_TIM"/>
</dbReference>
<evidence type="ECO:0000256" key="4">
    <source>
        <dbReference type="ARBA" id="ARBA00023270"/>
    </source>
</evidence>
<organism evidence="8 9">
    <name type="scientific">Corynebacterium zhongnanshanii</name>
    <dbReference type="NCBI Taxonomy" id="2768834"/>
    <lineage>
        <taxon>Bacteria</taxon>
        <taxon>Bacillati</taxon>
        <taxon>Actinomycetota</taxon>
        <taxon>Actinomycetes</taxon>
        <taxon>Mycobacteriales</taxon>
        <taxon>Corynebacteriaceae</taxon>
        <taxon>Corynebacterium</taxon>
    </lineage>
</organism>
<evidence type="ECO:0000313" key="9">
    <source>
        <dbReference type="Proteomes" id="UP000436181"/>
    </source>
</evidence>
<dbReference type="InterPro" id="IPR028581">
    <property type="entry name" value="DeoC_typeI"/>
</dbReference>
<comment type="subcellular location">
    <subcellularLocation>
        <location evidence="6">Cytoplasm</location>
    </subcellularLocation>
</comment>
<dbReference type="InterPro" id="IPR011343">
    <property type="entry name" value="DeoC"/>
</dbReference>
<evidence type="ECO:0000256" key="6">
    <source>
        <dbReference type="HAMAP-Rule" id="MF_00114"/>
    </source>
</evidence>
<dbReference type="SMART" id="SM01133">
    <property type="entry name" value="DeoC"/>
    <property type="match status" value="1"/>
</dbReference>
<dbReference type="SUPFAM" id="SSF51569">
    <property type="entry name" value="Aldolase"/>
    <property type="match status" value="1"/>
</dbReference>
<dbReference type="Pfam" id="PF01791">
    <property type="entry name" value="DeoC"/>
    <property type="match status" value="1"/>
</dbReference>
<reference evidence="8 9" key="1">
    <citation type="submission" date="2019-10" db="EMBL/GenBank/DDBJ databases">
        <title>Corynebacterium sp novel species isolated from the respiratory tract of Marmot.</title>
        <authorList>
            <person name="Zhang G."/>
        </authorList>
    </citation>
    <scope>NUCLEOTIDE SEQUENCE [LARGE SCALE GENOMIC DNA]</scope>
    <source>
        <strain evidence="8 9">336</strain>
    </source>
</reference>
<evidence type="ECO:0000256" key="3">
    <source>
        <dbReference type="ARBA" id="ARBA00023239"/>
    </source>
</evidence>
<accession>A0ABQ6VGY9</accession>
<proteinExistence type="inferred from homology"/>
<dbReference type="InterPro" id="IPR002915">
    <property type="entry name" value="DeoC/FbaB/LacD_aldolase"/>
</dbReference>
<comment type="pathway">
    <text evidence="6">Carbohydrate degradation; 2-deoxy-D-ribose 1-phosphate degradation; D-glyceraldehyde 3-phosphate and acetaldehyde from 2-deoxy-alpha-D-ribose 1-phosphate: step 2/2.</text>
</comment>
<feature type="active site" description="Proton donor/acceptor" evidence="6">
    <location>
        <position position="95"/>
    </location>
</feature>
<dbReference type="EC" id="4.1.2.4" evidence="6"/>
<feature type="active site" description="Proton donor/acceptor" evidence="6">
    <location>
        <position position="206"/>
    </location>
</feature>
<dbReference type="EMBL" id="WBZJ01000001">
    <property type="protein sequence ID" value="KAB3523588.1"/>
    <property type="molecule type" value="Genomic_DNA"/>
</dbReference>
<keyword evidence="9" id="KW-1185">Reference proteome</keyword>
<dbReference type="CDD" id="cd00959">
    <property type="entry name" value="DeoC"/>
    <property type="match status" value="1"/>
</dbReference>
<evidence type="ECO:0000256" key="5">
    <source>
        <dbReference type="ARBA" id="ARBA00048791"/>
    </source>
</evidence>
<comment type="catalytic activity">
    <reaction evidence="5 6">
        <text>2-deoxy-D-ribose 5-phosphate = D-glyceraldehyde 3-phosphate + acetaldehyde</text>
        <dbReference type="Rhea" id="RHEA:12821"/>
        <dbReference type="ChEBI" id="CHEBI:15343"/>
        <dbReference type="ChEBI" id="CHEBI:59776"/>
        <dbReference type="ChEBI" id="CHEBI:62877"/>
        <dbReference type="EC" id="4.1.2.4"/>
    </reaction>
</comment>
<keyword evidence="2 6" id="KW-0963">Cytoplasm</keyword>
<dbReference type="PANTHER" id="PTHR10889">
    <property type="entry name" value="DEOXYRIBOSE-PHOSPHATE ALDOLASE"/>
    <property type="match status" value="1"/>
</dbReference>
<comment type="similarity">
    <text evidence="1 6">Belongs to the DeoC/FbaB aldolase family. DeoC type 1 subfamily.</text>
</comment>
<dbReference type="Gene3D" id="3.20.20.70">
    <property type="entry name" value="Aldolase class I"/>
    <property type="match status" value="1"/>
</dbReference>
<comment type="function">
    <text evidence="6">Catalyzes a reversible aldol reaction between acetaldehyde and D-glyceraldehyde 3-phosphate to generate 2-deoxy-D-ribose 5-phosphate.</text>
</comment>
<gene>
    <name evidence="6" type="primary">deoC</name>
    <name evidence="8" type="ORF">F8377_00500</name>
</gene>
<sequence>MNAETLSPAALAAIMDATVLKPEATRADVDRLISDALRLSCGAICVSPSMLPVAVPEESGLVVATVAGFPSGKHASLIKATEARFAVQNGADEVDVVIDIAAAIAEDRNALISELMTVREAVPQPAVLKVIVESAALTEQQLRTAVQACIAVGVDYVKTSTGFHPAGGASVRAVEIMAEELRCAGKLAPCGLPDVMRQQQGLMGIKASGGIRDWDSAVAMVAAGATRLGVSAPEAILSSRPEDGAADGPANGPANGPAE</sequence>
<feature type="active site" description="Schiff-base intermediate with acetaldehyde" evidence="6">
    <location>
        <position position="158"/>
    </location>
</feature>
<dbReference type="PIRSF" id="PIRSF001357">
    <property type="entry name" value="DeoC"/>
    <property type="match status" value="1"/>
</dbReference>
<name>A0ABQ6VGY9_9CORY</name>
<evidence type="ECO:0000256" key="1">
    <source>
        <dbReference type="ARBA" id="ARBA00010936"/>
    </source>
</evidence>